<comment type="caution">
    <text evidence="1">The sequence shown here is derived from an EMBL/GenBank/DDBJ whole genome shotgun (WGS) entry which is preliminary data.</text>
</comment>
<evidence type="ECO:0000313" key="2">
    <source>
        <dbReference type="Proteomes" id="UP001597568"/>
    </source>
</evidence>
<organism evidence="1 2">
    <name type="scientific">Kurthia populi</name>
    <dbReference type="NCBI Taxonomy" id="1562132"/>
    <lineage>
        <taxon>Bacteria</taxon>
        <taxon>Bacillati</taxon>
        <taxon>Bacillota</taxon>
        <taxon>Bacilli</taxon>
        <taxon>Bacillales</taxon>
        <taxon>Caryophanaceae</taxon>
        <taxon>Kurthia</taxon>
    </lineage>
</organism>
<dbReference type="EMBL" id="JBHUOR010000033">
    <property type="protein sequence ID" value="MFD2868013.1"/>
    <property type="molecule type" value="Genomic_DNA"/>
</dbReference>
<sequence length="126" mass="14514">MEEVSVLNEKEVSIINDVITLYERFREKHTEAKTNDILANAQAKHKAKSELVDYLNNLDDSDVKTVMALSYIGNNEFASDKSPEHMLTEWRHKVSSTFDDKEHRVNHVSEKPLDVYLANALKILNK</sequence>
<dbReference type="Proteomes" id="UP001597568">
    <property type="component" value="Unassembled WGS sequence"/>
</dbReference>
<protein>
    <submittedName>
        <fullName evidence="1">Uncharacterized protein</fullName>
    </submittedName>
</protein>
<keyword evidence="2" id="KW-1185">Reference proteome</keyword>
<accession>A0ABW5XYA6</accession>
<name>A0ABW5XYA6_9BACL</name>
<evidence type="ECO:0000313" key="1">
    <source>
        <dbReference type="EMBL" id="MFD2868013.1"/>
    </source>
</evidence>
<gene>
    <name evidence="1" type="ORF">ACFSY7_05845</name>
</gene>
<dbReference type="RefSeq" id="WP_380147189.1">
    <property type="nucleotide sequence ID" value="NZ_JBHUOR010000033.1"/>
</dbReference>
<proteinExistence type="predicted"/>
<reference evidence="2" key="1">
    <citation type="journal article" date="2019" name="Int. J. Syst. Evol. Microbiol.">
        <title>The Global Catalogue of Microorganisms (GCM) 10K type strain sequencing project: providing services to taxonomists for standard genome sequencing and annotation.</title>
        <authorList>
            <consortium name="The Broad Institute Genomics Platform"/>
            <consortium name="The Broad Institute Genome Sequencing Center for Infectious Disease"/>
            <person name="Wu L."/>
            <person name="Ma J."/>
        </authorList>
    </citation>
    <scope>NUCLEOTIDE SEQUENCE [LARGE SCALE GENOMIC DNA]</scope>
    <source>
        <strain evidence="2">KCTC 33522</strain>
    </source>
</reference>